<comment type="caution">
    <text evidence="1">The sequence shown here is derived from an EMBL/GenBank/DDBJ whole genome shotgun (WGS) entry which is preliminary data.</text>
</comment>
<dbReference type="AlphaFoldDB" id="A0AAU9J8W0"/>
<sequence>MLKLAEIARRTVRTIQSLPAIPVANLHFQSSNNSAWNQKNLNRILDIIMKGIGLSGILWCSHWINDFPLQK</sequence>
<evidence type="ECO:0000313" key="2">
    <source>
        <dbReference type="Proteomes" id="UP001162131"/>
    </source>
</evidence>
<accession>A0AAU9J8W0</accession>
<protein>
    <submittedName>
        <fullName evidence="1">Uncharacterized protein</fullName>
    </submittedName>
</protein>
<gene>
    <name evidence="1" type="ORF">BSTOLATCC_MIC18409</name>
</gene>
<dbReference type="Proteomes" id="UP001162131">
    <property type="component" value="Unassembled WGS sequence"/>
</dbReference>
<organism evidence="1 2">
    <name type="scientific">Blepharisma stoltei</name>
    <dbReference type="NCBI Taxonomy" id="1481888"/>
    <lineage>
        <taxon>Eukaryota</taxon>
        <taxon>Sar</taxon>
        <taxon>Alveolata</taxon>
        <taxon>Ciliophora</taxon>
        <taxon>Postciliodesmatophora</taxon>
        <taxon>Heterotrichea</taxon>
        <taxon>Heterotrichida</taxon>
        <taxon>Blepharismidae</taxon>
        <taxon>Blepharisma</taxon>
    </lineage>
</organism>
<name>A0AAU9J8W0_9CILI</name>
<evidence type="ECO:0000313" key="1">
    <source>
        <dbReference type="EMBL" id="CAG9317155.1"/>
    </source>
</evidence>
<reference evidence="1" key="1">
    <citation type="submission" date="2021-09" db="EMBL/GenBank/DDBJ databases">
        <authorList>
            <consortium name="AG Swart"/>
            <person name="Singh M."/>
            <person name="Singh A."/>
            <person name="Seah K."/>
            <person name="Emmerich C."/>
        </authorList>
    </citation>
    <scope>NUCLEOTIDE SEQUENCE</scope>
    <source>
        <strain evidence="1">ATCC30299</strain>
    </source>
</reference>
<proteinExistence type="predicted"/>
<keyword evidence="2" id="KW-1185">Reference proteome</keyword>
<dbReference type="EMBL" id="CAJZBQ010000018">
    <property type="protein sequence ID" value="CAG9317155.1"/>
    <property type="molecule type" value="Genomic_DNA"/>
</dbReference>